<dbReference type="Proteomes" id="UP000727962">
    <property type="component" value="Unassembled WGS sequence"/>
</dbReference>
<evidence type="ECO:0000313" key="3">
    <source>
        <dbReference type="Proteomes" id="UP000727962"/>
    </source>
</evidence>
<evidence type="ECO:0000256" key="1">
    <source>
        <dbReference type="ARBA" id="ARBA00022729"/>
    </source>
</evidence>
<dbReference type="EMBL" id="JACOSL010000043">
    <property type="protein sequence ID" value="MBI1756903.1"/>
    <property type="molecule type" value="Genomic_DNA"/>
</dbReference>
<reference evidence="2" key="1">
    <citation type="submission" date="2020-07" db="EMBL/GenBank/DDBJ databases">
        <title>Huge and variable diversity of episymbiotic CPR bacteria and DPANN archaea in groundwater ecosystems.</title>
        <authorList>
            <person name="He C.Y."/>
            <person name="Keren R."/>
            <person name="Whittaker M."/>
            <person name="Farag I.F."/>
            <person name="Doudna J."/>
            <person name="Cate J.H.D."/>
            <person name="Banfield J.F."/>
        </authorList>
    </citation>
    <scope>NUCLEOTIDE SEQUENCE</scope>
    <source>
        <strain evidence="2">NC_groundwater_17_Pr7_B-0.1um_64_12</strain>
    </source>
</reference>
<dbReference type="Gene3D" id="2.60.40.1240">
    <property type="match status" value="1"/>
</dbReference>
<gene>
    <name evidence="2" type="ORF">HYR64_07340</name>
</gene>
<accession>A0A931LVF8</accession>
<evidence type="ECO:0000313" key="2">
    <source>
        <dbReference type="EMBL" id="MBI1756903.1"/>
    </source>
</evidence>
<comment type="caution">
    <text evidence="2">The sequence shown here is derived from an EMBL/GenBank/DDBJ whole genome shotgun (WGS) entry which is preliminary data.</text>
</comment>
<sequence>MRRFRFALLACGGAAIAVAGWAGFGRGSLTINGKSVETNFYLHDGSTYVPIADVAKALNMVVVKQAGGFELSPAGGANQVEGLNGKVGQTLSCGTYLFKVVEIVRVDKYQKRFSEGEVGPEGGKDIVAVIIHMKNATKQKVTLDPFGGSNTAITDQDEHSYGSYTGLACDVPNRGIEMIPGSATDFALIYSVPKREKLKDLVYQTASYSNVKNGTFRVALGEG</sequence>
<evidence type="ECO:0008006" key="4">
    <source>
        <dbReference type="Google" id="ProtNLM"/>
    </source>
</evidence>
<proteinExistence type="predicted"/>
<name>A0A931LVF8_FIMGI</name>
<keyword evidence="1" id="KW-0732">Signal</keyword>
<dbReference type="AlphaFoldDB" id="A0A931LVF8"/>
<protein>
    <recommendedName>
        <fullName evidence="4">DUF4352 domain-containing protein</fullName>
    </recommendedName>
</protein>
<dbReference type="InterPro" id="IPR029050">
    <property type="entry name" value="Immunoprotect_excell_Ig-like"/>
</dbReference>
<organism evidence="2 3">
    <name type="scientific">Fimbriimonas ginsengisoli</name>
    <dbReference type="NCBI Taxonomy" id="1005039"/>
    <lineage>
        <taxon>Bacteria</taxon>
        <taxon>Bacillati</taxon>
        <taxon>Armatimonadota</taxon>
        <taxon>Fimbriimonadia</taxon>
        <taxon>Fimbriimonadales</taxon>
        <taxon>Fimbriimonadaceae</taxon>
        <taxon>Fimbriimonas</taxon>
    </lineage>
</organism>